<name>A0A2T2Z1P0_9NOCA</name>
<dbReference type="EMBL" id="PYHS01000009">
    <property type="protein sequence ID" value="PSR61678.1"/>
    <property type="molecule type" value="Genomic_DNA"/>
</dbReference>
<reference evidence="1 2" key="1">
    <citation type="submission" date="2018-02" db="EMBL/GenBank/DDBJ databases">
        <title>8 Nocardia nova and 1 Nocardia cyriacigeorgica strain used for evolution to TMP-SMX.</title>
        <authorList>
            <person name="Mehta H."/>
            <person name="Weng J."/>
            <person name="Shamoo Y."/>
        </authorList>
    </citation>
    <scope>NUCLEOTIDE SEQUENCE [LARGE SCALE GENOMIC DNA]</scope>
    <source>
        <strain evidence="1 2">ATCC 33727</strain>
    </source>
</reference>
<gene>
    <name evidence="1" type="ORF">C8259_19310</name>
</gene>
<sequence length="297" mass="30625">MLDLSPRVDGLLDSGPAPVLADAAFGGRPGIALADLPVAADPAGTRLRAIVLGGRGWYAAARTELLRAARLTRDPVLRSLVASTEASLLRQLGWHARAAILDGRAAALVANLPVAGAADPMRAAAVCDALTGLAADALGTGQPQVSARLLRRCRGELDRAPADLRTLVRWHWVSAETALAAPGMGLVSEPASTHAEVAMAAAERMGSVRHQVKSRLLLAAAAAGEGDIDRSRAGAELVDSLCAAHGLLPLRWAAAMLRSGVCEPAEARRAAAEAGVYARILAGRGGRLRIGTEIGKQ</sequence>
<evidence type="ECO:0000313" key="2">
    <source>
        <dbReference type="Proteomes" id="UP000241647"/>
    </source>
</evidence>
<proteinExistence type="predicted"/>
<dbReference type="AlphaFoldDB" id="A0A2T2Z1P0"/>
<accession>A0A2T2Z1P0</accession>
<comment type="caution">
    <text evidence="1">The sequence shown here is derived from an EMBL/GenBank/DDBJ whole genome shotgun (WGS) entry which is preliminary data.</text>
</comment>
<protein>
    <submittedName>
        <fullName evidence="1">Uncharacterized protein</fullName>
    </submittedName>
</protein>
<dbReference type="Proteomes" id="UP000241647">
    <property type="component" value="Unassembled WGS sequence"/>
</dbReference>
<dbReference type="RefSeq" id="WP_106958539.1">
    <property type="nucleotide sequence ID" value="NZ_PYHS01000009.1"/>
</dbReference>
<organism evidence="1 2">
    <name type="scientific">Nocardia nova</name>
    <dbReference type="NCBI Taxonomy" id="37330"/>
    <lineage>
        <taxon>Bacteria</taxon>
        <taxon>Bacillati</taxon>
        <taxon>Actinomycetota</taxon>
        <taxon>Actinomycetes</taxon>
        <taxon>Mycobacteriales</taxon>
        <taxon>Nocardiaceae</taxon>
        <taxon>Nocardia</taxon>
    </lineage>
</organism>
<evidence type="ECO:0000313" key="1">
    <source>
        <dbReference type="EMBL" id="PSR61678.1"/>
    </source>
</evidence>